<sequence length="316" mass="36086">MKKKLRKFVQYAFVFLMIIFAIGFTYQGISASKDIKKYTPVGKMYEVYGNKMHIYTGGEGDSTVVFNAGWGTSSPYTDFSPLYEKLEKDTKYAVIERFGYGYSEMTDRERDIDNIVDETRKLLQESGQKPPYILVGHSLASLETIRYAQRYPDEVKGIVLIDGGNPEYYSEQKPVTVFSQVIGFLRTSGLLRLTYQINEDFFLQSRNNLEFVPAELKEIDQAFTLIKTGNKNVTDEMRQILNNAEKVSENQSLKVPLTVLTADSFGEIKEDWLESQIELATWSSSGKQIVVKEANDSIHQYQPDIIAAEILSMLKR</sequence>
<dbReference type="GO" id="GO:0016020">
    <property type="term" value="C:membrane"/>
    <property type="evidence" value="ECO:0007669"/>
    <property type="project" value="TreeGrafter"/>
</dbReference>
<organism evidence="3 4">
    <name type="scientific">Peribacillus asahii</name>
    <dbReference type="NCBI Taxonomy" id="228899"/>
    <lineage>
        <taxon>Bacteria</taxon>
        <taxon>Bacillati</taxon>
        <taxon>Bacillota</taxon>
        <taxon>Bacilli</taxon>
        <taxon>Bacillales</taxon>
        <taxon>Bacillaceae</taxon>
        <taxon>Peribacillus</taxon>
    </lineage>
</organism>
<evidence type="ECO:0000256" key="1">
    <source>
        <dbReference type="SAM" id="Phobius"/>
    </source>
</evidence>
<feature type="domain" description="AB hydrolase-1" evidence="2">
    <location>
        <begin position="63"/>
        <end position="173"/>
    </location>
</feature>
<keyword evidence="4" id="KW-1185">Reference proteome</keyword>
<dbReference type="PANTHER" id="PTHR43798:SF33">
    <property type="entry name" value="HYDROLASE, PUTATIVE (AFU_ORTHOLOGUE AFUA_2G14860)-RELATED"/>
    <property type="match status" value="1"/>
</dbReference>
<evidence type="ECO:0000259" key="2">
    <source>
        <dbReference type="Pfam" id="PF00561"/>
    </source>
</evidence>
<evidence type="ECO:0000313" key="4">
    <source>
        <dbReference type="Proteomes" id="UP000266016"/>
    </source>
</evidence>
<keyword evidence="1" id="KW-0812">Transmembrane</keyword>
<dbReference type="AlphaFoldDB" id="A0A398BBN8"/>
<gene>
    <name evidence="3" type="ORF">D1953_11835</name>
</gene>
<name>A0A398BBN8_9BACI</name>
<dbReference type="RefSeq" id="WP_119117402.1">
    <property type="nucleotide sequence ID" value="NZ_QWVS01000019.1"/>
</dbReference>
<dbReference type="PANTHER" id="PTHR43798">
    <property type="entry name" value="MONOACYLGLYCEROL LIPASE"/>
    <property type="match status" value="1"/>
</dbReference>
<feature type="transmembrane region" description="Helical" evidence="1">
    <location>
        <begin position="12"/>
        <end position="29"/>
    </location>
</feature>
<accession>A0A398BBN8</accession>
<keyword evidence="1" id="KW-0472">Membrane</keyword>
<dbReference type="Pfam" id="PF00561">
    <property type="entry name" value="Abhydrolase_1"/>
    <property type="match status" value="1"/>
</dbReference>
<dbReference type="Proteomes" id="UP000266016">
    <property type="component" value="Unassembled WGS sequence"/>
</dbReference>
<evidence type="ECO:0000313" key="3">
    <source>
        <dbReference type="EMBL" id="RID85280.1"/>
    </source>
</evidence>
<dbReference type="EMBL" id="QWVS01000019">
    <property type="protein sequence ID" value="RID85280.1"/>
    <property type="molecule type" value="Genomic_DNA"/>
</dbReference>
<dbReference type="GO" id="GO:0016787">
    <property type="term" value="F:hydrolase activity"/>
    <property type="evidence" value="ECO:0007669"/>
    <property type="project" value="UniProtKB-KW"/>
</dbReference>
<dbReference type="SUPFAM" id="SSF53474">
    <property type="entry name" value="alpha/beta-Hydrolases"/>
    <property type="match status" value="1"/>
</dbReference>
<proteinExistence type="predicted"/>
<reference evidence="3 4" key="1">
    <citation type="submission" date="2018-08" db="EMBL/GenBank/DDBJ databases">
        <title>Bacillus jemisoniae sp. nov., Bacillus chryseoplanitiae sp. nov., Bacillus resnikiae sp. nov., and Bacillus frankliniae sp. nov., isolated from Viking spacecraft and associated surfaces.</title>
        <authorList>
            <person name="Seuylemezian A."/>
            <person name="Vaishampayan P."/>
        </authorList>
    </citation>
    <scope>NUCLEOTIDE SEQUENCE [LARGE SCALE GENOMIC DNA]</scope>
    <source>
        <strain evidence="3 4">MA001</strain>
    </source>
</reference>
<comment type="caution">
    <text evidence="3">The sequence shown here is derived from an EMBL/GenBank/DDBJ whole genome shotgun (WGS) entry which is preliminary data.</text>
</comment>
<dbReference type="InterPro" id="IPR029058">
    <property type="entry name" value="AB_hydrolase_fold"/>
</dbReference>
<protein>
    <submittedName>
        <fullName evidence="3">Alpha/beta hydrolase</fullName>
    </submittedName>
</protein>
<dbReference type="InterPro" id="IPR050266">
    <property type="entry name" value="AB_hydrolase_sf"/>
</dbReference>
<dbReference type="InterPro" id="IPR000073">
    <property type="entry name" value="AB_hydrolase_1"/>
</dbReference>
<keyword evidence="1" id="KW-1133">Transmembrane helix</keyword>
<dbReference type="Gene3D" id="3.40.50.1820">
    <property type="entry name" value="alpha/beta hydrolase"/>
    <property type="match status" value="1"/>
</dbReference>
<keyword evidence="3" id="KW-0378">Hydrolase</keyword>